<feature type="transmembrane region" description="Helical" evidence="5">
    <location>
        <begin position="107"/>
        <end position="129"/>
    </location>
</feature>
<feature type="transmembrane region" description="Helical" evidence="5">
    <location>
        <begin position="377"/>
        <end position="397"/>
    </location>
</feature>
<evidence type="ECO:0000256" key="1">
    <source>
        <dbReference type="ARBA" id="ARBA00004141"/>
    </source>
</evidence>
<feature type="domain" description="O-antigen ligase-related" evidence="6">
    <location>
        <begin position="176"/>
        <end position="330"/>
    </location>
</feature>
<accession>A0ABW4B1V2</accession>
<organism evidence="7 8">
    <name type="scientific">Rhodanobacter aciditrophus</name>
    <dbReference type="NCBI Taxonomy" id="1623218"/>
    <lineage>
        <taxon>Bacteria</taxon>
        <taxon>Pseudomonadati</taxon>
        <taxon>Pseudomonadota</taxon>
        <taxon>Gammaproteobacteria</taxon>
        <taxon>Lysobacterales</taxon>
        <taxon>Rhodanobacteraceae</taxon>
        <taxon>Rhodanobacter</taxon>
    </lineage>
</organism>
<gene>
    <name evidence="7" type="ORF">ACFQ45_09030</name>
</gene>
<feature type="transmembrane region" description="Helical" evidence="5">
    <location>
        <begin position="319"/>
        <end position="342"/>
    </location>
</feature>
<dbReference type="EMBL" id="JBHTMN010000010">
    <property type="protein sequence ID" value="MFD1383508.1"/>
    <property type="molecule type" value="Genomic_DNA"/>
</dbReference>
<evidence type="ECO:0000256" key="3">
    <source>
        <dbReference type="ARBA" id="ARBA00022989"/>
    </source>
</evidence>
<evidence type="ECO:0000313" key="8">
    <source>
        <dbReference type="Proteomes" id="UP001597059"/>
    </source>
</evidence>
<dbReference type="Pfam" id="PF04932">
    <property type="entry name" value="Wzy_C"/>
    <property type="match status" value="1"/>
</dbReference>
<evidence type="ECO:0000256" key="5">
    <source>
        <dbReference type="SAM" id="Phobius"/>
    </source>
</evidence>
<dbReference type="GO" id="GO:0016874">
    <property type="term" value="F:ligase activity"/>
    <property type="evidence" value="ECO:0007669"/>
    <property type="project" value="UniProtKB-KW"/>
</dbReference>
<keyword evidence="4 5" id="KW-0472">Membrane</keyword>
<feature type="transmembrane region" description="Helical" evidence="5">
    <location>
        <begin position="167"/>
        <end position="186"/>
    </location>
</feature>
<evidence type="ECO:0000313" key="7">
    <source>
        <dbReference type="EMBL" id="MFD1383508.1"/>
    </source>
</evidence>
<keyword evidence="2 5" id="KW-0812">Transmembrane</keyword>
<proteinExistence type="predicted"/>
<comment type="caution">
    <text evidence="7">The sequence shown here is derived from an EMBL/GenBank/DDBJ whole genome shotgun (WGS) entry which is preliminary data.</text>
</comment>
<evidence type="ECO:0000256" key="4">
    <source>
        <dbReference type="ARBA" id="ARBA00023136"/>
    </source>
</evidence>
<keyword evidence="7" id="KW-0436">Ligase</keyword>
<feature type="transmembrane region" description="Helical" evidence="5">
    <location>
        <begin position="215"/>
        <end position="233"/>
    </location>
</feature>
<dbReference type="RefSeq" id="WP_377366848.1">
    <property type="nucleotide sequence ID" value="NZ_JBHTMN010000010.1"/>
</dbReference>
<evidence type="ECO:0000256" key="2">
    <source>
        <dbReference type="ARBA" id="ARBA00022692"/>
    </source>
</evidence>
<dbReference type="Proteomes" id="UP001597059">
    <property type="component" value="Unassembled WGS sequence"/>
</dbReference>
<feature type="transmembrane region" description="Helical" evidence="5">
    <location>
        <begin position="141"/>
        <end position="162"/>
    </location>
</feature>
<dbReference type="PANTHER" id="PTHR37422">
    <property type="entry name" value="TEICHURONIC ACID BIOSYNTHESIS PROTEIN TUAE"/>
    <property type="match status" value="1"/>
</dbReference>
<keyword evidence="8" id="KW-1185">Reference proteome</keyword>
<keyword evidence="3 5" id="KW-1133">Transmembrane helix</keyword>
<protein>
    <submittedName>
        <fullName evidence="7">O-antigen ligase family protein</fullName>
    </submittedName>
</protein>
<dbReference type="PANTHER" id="PTHR37422:SF17">
    <property type="entry name" value="O-ANTIGEN LIGASE"/>
    <property type="match status" value="1"/>
</dbReference>
<evidence type="ECO:0000259" key="6">
    <source>
        <dbReference type="Pfam" id="PF04932"/>
    </source>
</evidence>
<name>A0ABW4B1V2_9GAMM</name>
<dbReference type="InterPro" id="IPR007016">
    <property type="entry name" value="O-antigen_ligase-rel_domated"/>
</dbReference>
<feature type="transmembrane region" description="Helical" evidence="5">
    <location>
        <begin position="192"/>
        <end position="208"/>
    </location>
</feature>
<comment type="subcellular location">
    <subcellularLocation>
        <location evidence="1">Membrane</location>
        <topology evidence="1">Multi-pass membrane protein</topology>
    </subcellularLocation>
</comment>
<sequence length="409" mass="45022">MLVMKKSVWWLVGLSFALSLVVPNGYSIGMAVLFIAGLSVPFLKDKIKLTTGDLLLVVVFFIYFLLMVGFVYLDGWHTRELDRPSRFLFVIPAFLLMLYCNGPKVALWLGAIIGSFGALGIAVYERFALNYSRAKGGEHPIMFGDTSMLLGLLCAVAALYFFSKRQFAYTVIALLAALSGVLGSLLSGSRGGWVAVPLILFFLLWQSRELLGKKLIVGLLLIGAVSLGAILSVPSLGVTQRLQAAVHNVEAYVAGNPNTSVGLRFEMWKANLYLFTTSPIVGVGEYHGMELKKQLADQGKMAPAAAQFSHAHNEYIDALGLRGIVGFLALMAVYLVPLRLFLAKMRKYKDNWNVKAYSMAGALVPMSYMDFALTQSMFSHNIGVMMYVFPIAFFWAATRWAEREAKGEA</sequence>
<reference evidence="8" key="1">
    <citation type="journal article" date="2019" name="Int. J. Syst. Evol. Microbiol.">
        <title>The Global Catalogue of Microorganisms (GCM) 10K type strain sequencing project: providing services to taxonomists for standard genome sequencing and annotation.</title>
        <authorList>
            <consortium name="The Broad Institute Genomics Platform"/>
            <consortium name="The Broad Institute Genome Sequencing Center for Infectious Disease"/>
            <person name="Wu L."/>
            <person name="Ma J."/>
        </authorList>
    </citation>
    <scope>NUCLEOTIDE SEQUENCE [LARGE SCALE GENOMIC DNA]</scope>
    <source>
        <strain evidence="8">JCM 30774</strain>
    </source>
</reference>
<feature type="transmembrane region" description="Helical" evidence="5">
    <location>
        <begin position="54"/>
        <end position="73"/>
    </location>
</feature>
<feature type="transmembrane region" description="Helical" evidence="5">
    <location>
        <begin position="20"/>
        <end position="42"/>
    </location>
</feature>
<dbReference type="InterPro" id="IPR051533">
    <property type="entry name" value="WaaL-like"/>
</dbReference>